<organism evidence="2">
    <name type="scientific">Arundo donax</name>
    <name type="common">Giant reed</name>
    <name type="synonym">Donax arundinaceus</name>
    <dbReference type="NCBI Taxonomy" id="35708"/>
    <lineage>
        <taxon>Eukaryota</taxon>
        <taxon>Viridiplantae</taxon>
        <taxon>Streptophyta</taxon>
        <taxon>Embryophyta</taxon>
        <taxon>Tracheophyta</taxon>
        <taxon>Spermatophyta</taxon>
        <taxon>Magnoliopsida</taxon>
        <taxon>Liliopsida</taxon>
        <taxon>Poales</taxon>
        <taxon>Poaceae</taxon>
        <taxon>PACMAD clade</taxon>
        <taxon>Arundinoideae</taxon>
        <taxon>Arundineae</taxon>
        <taxon>Arundo</taxon>
    </lineage>
</organism>
<sequence>MVIMGNMKNYVYERMYIVQSPSGDLLQVSREQDVAVWDAEDGDAPDRDPSELVAETRKIMLYKVDMTEKELVEINGLHDHLLFLGLSQSHCLSAEEHPQLKANHIYLTDDDHGFAMRKSNRRDIGVFNLENNSTEEIVSPRLWCSWPAPIWITPNLTKMSSGLNT</sequence>
<reference evidence="2" key="1">
    <citation type="submission" date="2014-09" db="EMBL/GenBank/DDBJ databases">
        <authorList>
            <person name="Magalhaes I.L.F."/>
            <person name="Oliveira U."/>
            <person name="Santos F.R."/>
            <person name="Vidigal T.H.D.A."/>
            <person name="Brescovit A.D."/>
            <person name="Santos A.J."/>
        </authorList>
    </citation>
    <scope>NUCLEOTIDE SEQUENCE</scope>
    <source>
        <tissue evidence="2">Shoot tissue taken approximately 20 cm above the soil surface</tissue>
    </source>
</reference>
<dbReference type="EMBL" id="GBRH01160065">
    <property type="protein sequence ID" value="JAE37831.1"/>
    <property type="molecule type" value="Transcribed_RNA"/>
</dbReference>
<protein>
    <recommendedName>
        <fullName evidence="1">KIB1-4 beta-propeller domain-containing protein</fullName>
    </recommendedName>
</protein>
<name>A0A0A9HSF5_ARUDO</name>
<dbReference type="InterPro" id="IPR005174">
    <property type="entry name" value="KIB1-4_b-propeller"/>
</dbReference>
<accession>A0A0A9HSF5</accession>
<proteinExistence type="predicted"/>
<reference evidence="2" key="2">
    <citation type="journal article" date="2015" name="Data Brief">
        <title>Shoot transcriptome of the giant reed, Arundo donax.</title>
        <authorList>
            <person name="Barrero R.A."/>
            <person name="Guerrero F.D."/>
            <person name="Moolhuijzen P."/>
            <person name="Goolsby J.A."/>
            <person name="Tidwell J."/>
            <person name="Bellgard S.E."/>
            <person name="Bellgard M.I."/>
        </authorList>
    </citation>
    <scope>NUCLEOTIDE SEQUENCE</scope>
    <source>
        <tissue evidence="2">Shoot tissue taken approximately 20 cm above the soil surface</tissue>
    </source>
</reference>
<feature type="domain" description="KIB1-4 beta-propeller" evidence="1">
    <location>
        <begin position="12"/>
        <end position="128"/>
    </location>
</feature>
<dbReference type="Pfam" id="PF03478">
    <property type="entry name" value="Beta-prop_KIB1-4"/>
    <property type="match status" value="1"/>
</dbReference>
<dbReference type="AlphaFoldDB" id="A0A0A9HSF5"/>
<evidence type="ECO:0000313" key="2">
    <source>
        <dbReference type="EMBL" id="JAE37831.1"/>
    </source>
</evidence>
<evidence type="ECO:0000259" key="1">
    <source>
        <dbReference type="Pfam" id="PF03478"/>
    </source>
</evidence>
<dbReference type="PANTHER" id="PTHR44586:SF14">
    <property type="entry name" value="F-BOX DOMAIN CONTAINING PROTEIN, EXPRESSED"/>
    <property type="match status" value="1"/>
</dbReference>
<dbReference type="PANTHER" id="PTHR44586">
    <property type="entry name" value="F-BOX DOMAIN CONTAINING PROTEIN, EXPRESSED"/>
    <property type="match status" value="1"/>
</dbReference>